<reference evidence="1 2" key="1">
    <citation type="submission" date="2024-12" db="EMBL/GenBank/DDBJ databases">
        <authorList>
            <person name="Hu S."/>
        </authorList>
    </citation>
    <scope>NUCLEOTIDE SEQUENCE [LARGE SCALE GENOMIC DNA]</scope>
    <source>
        <strain evidence="1 2">THG-T11</strain>
    </source>
</reference>
<evidence type="ECO:0008006" key="3">
    <source>
        <dbReference type="Google" id="ProtNLM"/>
    </source>
</evidence>
<dbReference type="Proteomes" id="UP001517247">
    <property type="component" value="Unassembled WGS sequence"/>
</dbReference>
<accession>A0ABW9J766</accession>
<evidence type="ECO:0000313" key="2">
    <source>
        <dbReference type="Proteomes" id="UP001517247"/>
    </source>
</evidence>
<sequence length="368" mass="42235">MEENKTTETVILTRKIQLLLDCDDQEQRSLYYQRLFAWSDMVYKGANLVLSHQYLLDHLKMVPYLNERVKIKIADAAKDADGVLCTSKMNATYRVLTSYYKGELPSAVISPLSQALFKLYRSESLAYSRGERSLRSYKRGMPIPILGSQLKLAPHEKAREFKVGLLQIPFRTFLGKDKTDKRLLLQRTMLGRVKVCSCALKIVEGKLFLLLAVEMPKKANPLQPHVIAEASLGMEHPIGVNVGKQYLHIGHKEEFLHRRLAIQAAMQRVQKAMAYNVGGRGKKRKLNSMERFKDKEKAYVDSKLHLYSRKLIDFCVKHRAGTLLLVNQQAKEEVAKEDAFLLRNWSYYGLIEKIKYKAKMAGINLIVE</sequence>
<organism evidence="1 2">
    <name type="scientific">Pedobacter ureilyticus</name>
    <dbReference type="NCBI Taxonomy" id="1393051"/>
    <lineage>
        <taxon>Bacteria</taxon>
        <taxon>Pseudomonadati</taxon>
        <taxon>Bacteroidota</taxon>
        <taxon>Sphingobacteriia</taxon>
        <taxon>Sphingobacteriales</taxon>
        <taxon>Sphingobacteriaceae</taxon>
        <taxon>Pedobacter</taxon>
    </lineage>
</organism>
<evidence type="ECO:0000313" key="1">
    <source>
        <dbReference type="EMBL" id="MFN0255638.1"/>
    </source>
</evidence>
<dbReference type="RefSeq" id="WP_138722727.1">
    <property type="nucleotide sequence ID" value="NZ_SSHJ02000005.1"/>
</dbReference>
<gene>
    <name evidence="1" type="ORF">E6A44_008650</name>
</gene>
<protein>
    <recommendedName>
        <fullName evidence="3">Transposase</fullName>
    </recommendedName>
</protein>
<proteinExistence type="predicted"/>
<name>A0ABW9J766_9SPHI</name>
<comment type="caution">
    <text evidence="1">The sequence shown here is derived from an EMBL/GenBank/DDBJ whole genome shotgun (WGS) entry which is preliminary data.</text>
</comment>
<dbReference type="EMBL" id="SSHJ02000005">
    <property type="protein sequence ID" value="MFN0255638.1"/>
    <property type="molecule type" value="Genomic_DNA"/>
</dbReference>
<keyword evidence="2" id="KW-1185">Reference proteome</keyword>